<keyword evidence="8" id="KW-1185">Reference proteome</keyword>
<gene>
    <name evidence="7" type="ORF">AQJ67_18750</name>
</gene>
<dbReference type="PRINTS" id="PR00359">
    <property type="entry name" value="BP450"/>
</dbReference>
<keyword evidence="6" id="KW-0503">Monooxygenase</keyword>
<keyword evidence="3" id="KW-0479">Metal-binding</keyword>
<evidence type="ECO:0000256" key="1">
    <source>
        <dbReference type="ARBA" id="ARBA00010617"/>
    </source>
</evidence>
<dbReference type="STRING" id="661399.AQJ67_18750"/>
<evidence type="ECO:0000256" key="2">
    <source>
        <dbReference type="ARBA" id="ARBA00022617"/>
    </source>
</evidence>
<dbReference type="Proteomes" id="UP000053429">
    <property type="component" value="Unassembled WGS sequence"/>
</dbReference>
<dbReference type="PANTHER" id="PTHR46696">
    <property type="entry name" value="P450, PUTATIVE (EUROFUNG)-RELATED"/>
    <property type="match status" value="1"/>
</dbReference>
<dbReference type="PANTHER" id="PTHR46696:SF4">
    <property type="entry name" value="BIOTIN BIOSYNTHESIS CYTOCHROME P450"/>
    <property type="match status" value="1"/>
</dbReference>
<dbReference type="InterPro" id="IPR036396">
    <property type="entry name" value="Cyt_P450_sf"/>
</dbReference>
<evidence type="ECO:0000256" key="4">
    <source>
        <dbReference type="ARBA" id="ARBA00023002"/>
    </source>
</evidence>
<evidence type="ECO:0008006" key="9">
    <source>
        <dbReference type="Google" id="ProtNLM"/>
    </source>
</evidence>
<dbReference type="Gene3D" id="1.10.630.10">
    <property type="entry name" value="Cytochrome P450"/>
    <property type="match status" value="1"/>
</dbReference>
<dbReference type="FunFam" id="1.10.630.10:FF:000018">
    <property type="entry name" value="Cytochrome P450 monooxygenase"/>
    <property type="match status" value="1"/>
</dbReference>
<dbReference type="CDD" id="cd11033">
    <property type="entry name" value="CYP142-like"/>
    <property type="match status" value="1"/>
</dbReference>
<evidence type="ECO:0000313" key="7">
    <source>
        <dbReference type="EMBL" id="KUO03031.1"/>
    </source>
</evidence>
<comment type="similarity">
    <text evidence="1">Belongs to the cytochrome P450 family.</text>
</comment>
<evidence type="ECO:0000313" key="8">
    <source>
        <dbReference type="Proteomes" id="UP000053429"/>
    </source>
</evidence>
<sequence>MTADLTGTVGGPTIPFHLIDPAVHPDPDACDTWRHLREEQPVVRCETGNGGPGFWAVTRYRDIAAVYRDTARLSSEQGNMLGTLLTGGDSAGGQMLVVTDPPRHTAVRRMLMGAFSARAMAPVVDGVRTATRSLVAGLVEAGGGDFVADVAAQIPLVAICELLAVPPSDRAAMLEMTMAALGADGSQESQEEAAQAQQEILLYYAGLLPGRRKAPGEDIVSLLATEEADGARLSDAEVLLNCYNIIIGGDETTRLSSAGAALALMEHPEQWERLRKEEELLDPAVEEVLRWTTPVTHIGRTATVDIELRDRRITAGSIVTLWNISANRDAEIFEDPYRFDISRTPNRHLTLGHGPHFCLGGPLARVELRVMLEELRGQVGELEPAGPVERMASSFLTGVSRLPVRCSAGS</sequence>
<keyword evidence="5" id="KW-0408">Iron</keyword>
<dbReference type="EMBL" id="LMWY01000022">
    <property type="protein sequence ID" value="KUO03031.1"/>
    <property type="molecule type" value="Genomic_DNA"/>
</dbReference>
<dbReference type="AlphaFoldDB" id="A0A101U2P8"/>
<dbReference type="GO" id="GO:0005506">
    <property type="term" value="F:iron ion binding"/>
    <property type="evidence" value="ECO:0007669"/>
    <property type="project" value="InterPro"/>
</dbReference>
<dbReference type="GO" id="GO:0008395">
    <property type="term" value="F:steroid hydroxylase activity"/>
    <property type="evidence" value="ECO:0007669"/>
    <property type="project" value="TreeGrafter"/>
</dbReference>
<evidence type="ECO:0000256" key="5">
    <source>
        <dbReference type="ARBA" id="ARBA00023004"/>
    </source>
</evidence>
<dbReference type="InterPro" id="IPR001128">
    <property type="entry name" value="Cyt_P450"/>
</dbReference>
<dbReference type="GO" id="GO:0020037">
    <property type="term" value="F:heme binding"/>
    <property type="evidence" value="ECO:0007669"/>
    <property type="project" value="InterPro"/>
</dbReference>
<organism evidence="7 8">
    <name type="scientific">Streptomyces caeruleatus</name>
    <dbReference type="NCBI Taxonomy" id="661399"/>
    <lineage>
        <taxon>Bacteria</taxon>
        <taxon>Bacillati</taxon>
        <taxon>Actinomycetota</taxon>
        <taxon>Actinomycetes</taxon>
        <taxon>Kitasatosporales</taxon>
        <taxon>Streptomycetaceae</taxon>
        <taxon>Streptomyces</taxon>
    </lineage>
</organism>
<accession>A0A101U2P8</accession>
<dbReference type="SUPFAM" id="SSF48264">
    <property type="entry name" value="Cytochrome P450"/>
    <property type="match status" value="1"/>
</dbReference>
<dbReference type="GO" id="GO:0006707">
    <property type="term" value="P:cholesterol catabolic process"/>
    <property type="evidence" value="ECO:0007669"/>
    <property type="project" value="TreeGrafter"/>
</dbReference>
<proteinExistence type="inferred from homology"/>
<dbReference type="RefSeq" id="WP_062720153.1">
    <property type="nucleotide sequence ID" value="NZ_KQ948929.1"/>
</dbReference>
<dbReference type="GO" id="GO:0036199">
    <property type="term" value="F:cholest-4-en-3-one 26-monooxygenase activity"/>
    <property type="evidence" value="ECO:0007669"/>
    <property type="project" value="TreeGrafter"/>
</dbReference>
<evidence type="ECO:0000256" key="3">
    <source>
        <dbReference type="ARBA" id="ARBA00022723"/>
    </source>
</evidence>
<keyword evidence="2" id="KW-0349">Heme</keyword>
<dbReference type="OrthoDB" id="5241086at2"/>
<dbReference type="InterPro" id="IPR002397">
    <property type="entry name" value="Cyt_P450_B"/>
</dbReference>
<name>A0A101U2P8_9ACTN</name>
<reference evidence="7 8" key="1">
    <citation type="submission" date="2015-10" db="EMBL/GenBank/DDBJ databases">
        <title>Draft genome sequence of Streptomyces caeruleatus NRRL B-24802, type strain for the species Streptomyces caeruleatus.</title>
        <authorList>
            <person name="Ruckert C."/>
            <person name="Winkler A."/>
            <person name="Kalinowski J."/>
            <person name="Kampfer P."/>
            <person name="Glaeser S."/>
        </authorList>
    </citation>
    <scope>NUCLEOTIDE SEQUENCE [LARGE SCALE GENOMIC DNA]</scope>
    <source>
        <strain evidence="7 8">NRRL B-24802</strain>
    </source>
</reference>
<comment type="caution">
    <text evidence="7">The sequence shown here is derived from an EMBL/GenBank/DDBJ whole genome shotgun (WGS) entry which is preliminary data.</text>
</comment>
<keyword evidence="4" id="KW-0560">Oxidoreductase</keyword>
<protein>
    <recommendedName>
        <fullName evidence="9">Cytochrome</fullName>
    </recommendedName>
</protein>
<dbReference type="Pfam" id="PF00067">
    <property type="entry name" value="p450"/>
    <property type="match status" value="1"/>
</dbReference>
<evidence type="ECO:0000256" key="6">
    <source>
        <dbReference type="ARBA" id="ARBA00023033"/>
    </source>
</evidence>